<dbReference type="InterPro" id="IPR025309">
    <property type="entry name" value="KTSC_dom"/>
</dbReference>
<dbReference type="Proteomes" id="UP000635828">
    <property type="component" value="Unassembled WGS sequence"/>
</dbReference>
<evidence type="ECO:0000313" key="2">
    <source>
        <dbReference type="EMBL" id="MBC5678228.1"/>
    </source>
</evidence>
<comment type="caution">
    <text evidence="2">The sequence shown here is derived from an EMBL/GenBank/DDBJ whole genome shotgun (WGS) entry which is preliminary data.</text>
</comment>
<feature type="domain" description="KTSC" evidence="1">
    <location>
        <begin position="7"/>
        <end position="52"/>
    </location>
</feature>
<evidence type="ECO:0000259" key="1">
    <source>
        <dbReference type="Pfam" id="PF13619"/>
    </source>
</evidence>
<keyword evidence="3" id="KW-1185">Reference proteome</keyword>
<organism evidence="2 3">
    <name type="scientific">Anaerostipes hominis</name>
    <name type="common">ex Liu et al. 2021</name>
    <dbReference type="NCBI Taxonomy" id="2763018"/>
    <lineage>
        <taxon>Bacteria</taxon>
        <taxon>Bacillati</taxon>
        <taxon>Bacillota</taxon>
        <taxon>Clostridia</taxon>
        <taxon>Lachnospirales</taxon>
        <taxon>Lachnospiraceae</taxon>
        <taxon>Anaerostipes</taxon>
    </lineage>
</organism>
<reference evidence="2 3" key="1">
    <citation type="submission" date="2020-08" db="EMBL/GenBank/DDBJ databases">
        <title>Genome public.</title>
        <authorList>
            <person name="Liu C."/>
            <person name="Sun Q."/>
        </authorList>
    </citation>
    <scope>NUCLEOTIDE SEQUENCE [LARGE SCALE GENOMIC DNA]</scope>
    <source>
        <strain evidence="2 3">NSJ-7</strain>
    </source>
</reference>
<name>A0ABR7FTR5_9FIRM</name>
<dbReference type="Pfam" id="PF13619">
    <property type="entry name" value="KTSC"/>
    <property type="match status" value="1"/>
</dbReference>
<gene>
    <name evidence="2" type="ORF">H8S22_11635</name>
</gene>
<sequence length="67" mass="7773">MNRTAVSSSRISSIGWENSTLEVQFHNGAIYQYYGVSYDEYRNFMSSSSLGSELSRLDKRHRYARIV</sequence>
<dbReference type="RefSeq" id="WP_186992500.1">
    <property type="nucleotide sequence ID" value="NZ_JACOOS010000013.1"/>
</dbReference>
<protein>
    <submittedName>
        <fullName evidence="2">KTSC domain-containing protein</fullName>
    </submittedName>
</protein>
<dbReference type="EMBL" id="JACOOS010000013">
    <property type="protein sequence ID" value="MBC5678228.1"/>
    <property type="molecule type" value="Genomic_DNA"/>
</dbReference>
<proteinExistence type="predicted"/>
<accession>A0ABR7FTR5</accession>
<evidence type="ECO:0000313" key="3">
    <source>
        <dbReference type="Proteomes" id="UP000635828"/>
    </source>
</evidence>